<gene>
    <name evidence="9" type="ORF">PECUL_23A054363</name>
</gene>
<keyword evidence="10" id="KW-1185">Reference proteome</keyword>
<evidence type="ECO:0000313" key="9">
    <source>
        <dbReference type="EMBL" id="CAH2284341.1"/>
    </source>
</evidence>
<evidence type="ECO:0008006" key="11">
    <source>
        <dbReference type="Google" id="ProtNLM"/>
    </source>
</evidence>
<dbReference type="InterPro" id="IPR041322">
    <property type="entry name" value="SYCP2_ARLD"/>
</dbReference>
<keyword evidence="4" id="KW-0158">Chromosome</keyword>
<feature type="region of interest" description="Disordered" evidence="6">
    <location>
        <begin position="681"/>
        <end position="706"/>
    </location>
</feature>
<dbReference type="InterPro" id="IPR024835">
    <property type="entry name" value="SYCP2-like"/>
</dbReference>
<organism evidence="9 10">
    <name type="scientific">Pelobates cultripes</name>
    <name type="common">Western spadefoot toad</name>
    <dbReference type="NCBI Taxonomy" id="61616"/>
    <lineage>
        <taxon>Eukaryota</taxon>
        <taxon>Metazoa</taxon>
        <taxon>Chordata</taxon>
        <taxon>Craniata</taxon>
        <taxon>Vertebrata</taxon>
        <taxon>Euteleostomi</taxon>
        <taxon>Amphibia</taxon>
        <taxon>Batrachia</taxon>
        <taxon>Anura</taxon>
        <taxon>Pelobatoidea</taxon>
        <taxon>Pelobatidae</taxon>
        <taxon>Pelobates</taxon>
    </lineage>
</organism>
<reference evidence="9" key="1">
    <citation type="submission" date="2022-03" db="EMBL/GenBank/DDBJ databases">
        <authorList>
            <person name="Alioto T."/>
            <person name="Alioto T."/>
            <person name="Gomez Garrido J."/>
        </authorList>
    </citation>
    <scope>NUCLEOTIDE SEQUENCE</scope>
</reference>
<name>A0AAD1RZ08_PELCU</name>
<dbReference type="GO" id="GO:0000779">
    <property type="term" value="C:condensed chromosome, centromeric region"/>
    <property type="evidence" value="ECO:0007669"/>
    <property type="project" value="TreeGrafter"/>
</dbReference>
<dbReference type="Pfam" id="PF18581">
    <property type="entry name" value="SYCP2_ARLD"/>
    <property type="match status" value="1"/>
</dbReference>
<comment type="similarity">
    <text evidence="3">Belongs to the SYCP2 family.</text>
</comment>
<dbReference type="GO" id="GO:0000800">
    <property type="term" value="C:lateral element"/>
    <property type="evidence" value="ECO:0007669"/>
    <property type="project" value="TreeGrafter"/>
</dbReference>
<dbReference type="AlphaFoldDB" id="A0AAD1RZ08"/>
<evidence type="ECO:0000256" key="1">
    <source>
        <dbReference type="ARBA" id="ARBA00004123"/>
    </source>
</evidence>
<feature type="domain" description="Synaptonemal complex protein 2 armadillo-repeat-like" evidence="7">
    <location>
        <begin position="4"/>
        <end position="188"/>
    </location>
</feature>
<dbReference type="EMBL" id="OW240915">
    <property type="protein sequence ID" value="CAH2284341.1"/>
    <property type="molecule type" value="Genomic_DNA"/>
</dbReference>
<proteinExistence type="inferred from homology"/>
<dbReference type="PANTHER" id="PTHR15607">
    <property type="entry name" value="SYNAPTONEMAL COMPLEX PROTEIN-RELATED"/>
    <property type="match status" value="1"/>
</dbReference>
<dbReference type="InterPro" id="IPR040560">
    <property type="entry name" value="SYCP2_SLD"/>
</dbReference>
<feature type="region of interest" description="Disordered" evidence="6">
    <location>
        <begin position="494"/>
        <end position="515"/>
    </location>
</feature>
<dbReference type="Pfam" id="PF18584">
    <property type="entry name" value="SYCP2_SLD"/>
    <property type="match status" value="1"/>
</dbReference>
<evidence type="ECO:0000259" key="7">
    <source>
        <dbReference type="Pfam" id="PF18581"/>
    </source>
</evidence>
<comment type="subcellular location">
    <subcellularLocation>
        <location evidence="2">Chromosome</location>
    </subcellularLocation>
    <subcellularLocation>
        <location evidence="1">Nucleus</location>
    </subcellularLocation>
</comment>
<evidence type="ECO:0000256" key="3">
    <source>
        <dbReference type="ARBA" id="ARBA00007960"/>
    </source>
</evidence>
<evidence type="ECO:0000256" key="5">
    <source>
        <dbReference type="ARBA" id="ARBA00023242"/>
    </source>
</evidence>
<evidence type="ECO:0000256" key="4">
    <source>
        <dbReference type="ARBA" id="ARBA00022454"/>
    </source>
</evidence>
<feature type="region of interest" description="Disordered" evidence="6">
    <location>
        <begin position="722"/>
        <end position="773"/>
    </location>
</feature>
<sequence length="945" mass="108541">MKPLETLISDAFKGKGFQKISELFEDKIACSSQRYSKVLLNQLDRLINKELDRNEFKHVSLLMKCIQYFCKNDCQEGSLIRQGLMENVSYLMDLFNSFFYMVLWFERTIDFLNISGKTDPFISALVEDFYDTALVICKSNCDEGRKQLLDSFLFRLALIVTEKWPPCHIRLEALRTLNFILDNCSREEKKRLQSCEELCILTQDLARTILEAGDYDIQVAVSEALCRMMVKKWRDSFASRWFGDGILTEAFKEIRDKDFETDCRKFLNILNTRRQDKRGVYTFPCITVLADMDKLIKPQDDKLEHFWIDFNVESQCISFYIHNTEGSLWDSVRLQKDELSSYNLQEIDGQKILHLYLKKPLLINNKNVTKVKIYFEPEHDIQNAVCKVFNGEGNLKAVLKSTDLVYKKSLSSVGTSVSHLSVRTSSTTYEQWKNDQANEEKVESLSDILFSQTNELNNNFEVPRGPHSPLRGRSQEKEVLIESVPLEAVIPVSEEQLSTSADHGDSRDKTGTVSYALPSTTSKEAKCESAYRFFLYAAKKPFPSSKAEELYEFQYSSDSPVCGKVRESKEKILVPKASTYRRQVLQTSPDEKQGDFMIQDIRLTSNYKSHLFSESNGVASNNQSDKSWVINFQKKSSTKSANYSRKKRRRKGNLKVLPLSSESSIRDRVFMVTGLYGSFLSQNGPPRSGEWSENEDTLTPDGPPRYRKLKLPGISNILTPEESRVQDSALLNPNDYDDDDVMDPLVETSSPQSSKHSEIPAKQHNQYDGVRPNDVDPECRCSDISLRETDVIVECLIKFYYNKFELWKTCSKDRNENFDLKPKKLFKSSEKKAVPVPAGIEDDSTDSDIHEQDLGEASVITAFEMFTKDLKNKFLSRYKRMEIRAHKTLEASHQKVSNLLGEIQQCRIKAIDSNFDEKMTKLANTLEKNTKDESTMIPATNMSTN</sequence>
<protein>
    <recommendedName>
        <fullName evidence="11">Synaptonemal complex protein 2</fullName>
    </recommendedName>
</protein>
<evidence type="ECO:0000256" key="6">
    <source>
        <dbReference type="SAM" id="MobiDB-lite"/>
    </source>
</evidence>
<feature type="domain" description="Synaptonemal complex protein 2 Spt16M-like" evidence="8">
    <location>
        <begin position="280"/>
        <end position="390"/>
    </location>
</feature>
<evidence type="ECO:0000313" key="10">
    <source>
        <dbReference type="Proteomes" id="UP001295444"/>
    </source>
</evidence>
<accession>A0AAD1RZ08</accession>
<keyword evidence="5" id="KW-0539">Nucleus</keyword>
<dbReference type="Proteomes" id="UP001295444">
    <property type="component" value="Chromosome 04"/>
</dbReference>
<evidence type="ECO:0000256" key="2">
    <source>
        <dbReference type="ARBA" id="ARBA00004286"/>
    </source>
</evidence>
<dbReference type="PANTHER" id="PTHR15607:SF14">
    <property type="entry name" value="SYNAPTONEMAL COMPLEX PROTEIN 2-LIKE"/>
    <property type="match status" value="1"/>
</dbReference>
<dbReference type="GO" id="GO:0140013">
    <property type="term" value="P:meiotic nuclear division"/>
    <property type="evidence" value="ECO:0007669"/>
    <property type="project" value="TreeGrafter"/>
</dbReference>
<evidence type="ECO:0000259" key="8">
    <source>
        <dbReference type="Pfam" id="PF18584"/>
    </source>
</evidence>